<dbReference type="EMBL" id="KC460990">
    <property type="protein sequence ID" value="AGN89461.1"/>
    <property type="molecule type" value="Genomic_DNA"/>
</dbReference>
<feature type="compositionally biased region" description="Basic and acidic residues" evidence="1">
    <location>
        <begin position="197"/>
        <end position="208"/>
    </location>
</feature>
<sequence length="355" mass="39355">MTTNTELTTEVTDIPQLPAAYSAESLEELFNKVKAEVEAHVPDLETVEGRKHIKSLAAKISSSKTAIDKPMRDYLREIKALPKIVEKNARESVERFDALRDATLKPLNDAQASQDAIIARVGEIVSYCGQADAQSDTVRSMLEEVNVVDIESFWHELKKKAVAEVDGAKQIATVALARIEAAEQQAAELERLRKEAEVNAQKDRDRQIAEAAAQKAREEEQRRAEQRILDARNKAEQSRMAQLKAEQDAANAEAQRIAAEAKAKADAELAESQAKERERIAAEQAAKYAAEQAALEAQRKQEEEDRRAADKAHRTKINREALVDLIAKAVIDEDAAKRVITAIAKGEVANMKVIY</sequence>
<dbReference type="KEGG" id="vg:15957241"/>
<name>R9VX50_9CAUD</name>
<dbReference type="Proteomes" id="UP000014420">
    <property type="component" value="Segment"/>
</dbReference>
<feature type="compositionally biased region" description="Basic and acidic residues" evidence="1">
    <location>
        <begin position="297"/>
        <end position="312"/>
    </location>
</feature>
<feature type="compositionally biased region" description="Basic and acidic residues" evidence="1">
    <location>
        <begin position="215"/>
        <end position="224"/>
    </location>
</feature>
<keyword evidence="3" id="KW-1185">Reference proteome</keyword>
<evidence type="ECO:0000313" key="2">
    <source>
        <dbReference type="EMBL" id="AGN89461.1"/>
    </source>
</evidence>
<proteinExistence type="predicted"/>
<protein>
    <submittedName>
        <fullName evidence="2">Uncharacterized protein</fullName>
    </submittedName>
</protein>
<accession>R9VX50</accession>
<dbReference type="OrthoDB" id="36142at10239"/>
<gene>
    <name evidence="2" type="ORF">Eta_0015</name>
</gene>
<dbReference type="GeneID" id="15957241"/>
<evidence type="ECO:0000256" key="1">
    <source>
        <dbReference type="SAM" id="MobiDB-lite"/>
    </source>
</evidence>
<organism evidence="2 3">
    <name type="scientific">Serratia phage Eta</name>
    <dbReference type="NCBI Taxonomy" id="1282995"/>
    <lineage>
        <taxon>Viruses</taxon>
        <taxon>Duplodnaviria</taxon>
        <taxon>Heunggongvirae</taxon>
        <taxon>Uroviricota</taxon>
        <taxon>Caudoviricetes</taxon>
        <taxon>Sarkviridae</taxon>
        <taxon>Seretavirus</taxon>
        <taxon>Seretavirus eta</taxon>
    </lineage>
</organism>
<evidence type="ECO:0000313" key="3">
    <source>
        <dbReference type="Proteomes" id="UP000014420"/>
    </source>
</evidence>
<feature type="region of interest" description="Disordered" evidence="1">
    <location>
        <begin position="293"/>
        <end position="312"/>
    </location>
</feature>
<reference evidence="2 3" key="1">
    <citation type="journal article" date="2014" name="Virol. J.">
        <title>The genome and proteome of Serratia bacteriophage ? which forms unstable lysogens.</title>
        <authorList>
            <person name="Denyes J.M."/>
            <person name="Krell P.J."/>
            <person name="Manderville R.A."/>
            <person name="Ackermann H.W."/>
            <person name="She Y.M."/>
            <person name="Kropinski A.M."/>
        </authorList>
    </citation>
    <scope>NUCLEOTIDE SEQUENCE [LARGE SCALE GENOMIC DNA]</scope>
</reference>
<dbReference type="RefSeq" id="YP_008130299.1">
    <property type="nucleotide sequence ID" value="NC_021563.1"/>
</dbReference>
<feature type="region of interest" description="Disordered" evidence="1">
    <location>
        <begin position="197"/>
        <end position="224"/>
    </location>
</feature>